<protein>
    <submittedName>
        <fullName evidence="2">Uncharacterized protein</fullName>
    </submittedName>
</protein>
<feature type="non-terminal residue" evidence="2">
    <location>
        <position position="1"/>
    </location>
</feature>
<organism evidence="2">
    <name type="scientific">uncultured Solirubrobacterales bacterium</name>
    <dbReference type="NCBI Taxonomy" id="768556"/>
    <lineage>
        <taxon>Bacteria</taxon>
        <taxon>Bacillati</taxon>
        <taxon>Actinomycetota</taxon>
        <taxon>Thermoleophilia</taxon>
        <taxon>Solirubrobacterales</taxon>
        <taxon>environmental samples</taxon>
    </lineage>
</organism>
<reference evidence="2" key="1">
    <citation type="submission" date="2020-02" db="EMBL/GenBank/DDBJ databases">
        <authorList>
            <person name="Meier V. D."/>
        </authorList>
    </citation>
    <scope>NUCLEOTIDE SEQUENCE</scope>
    <source>
        <strain evidence="2">AVDCRST_MAG45</strain>
    </source>
</reference>
<name>A0A6J4SU81_9ACTN</name>
<evidence type="ECO:0000256" key="1">
    <source>
        <dbReference type="SAM" id="MobiDB-lite"/>
    </source>
</evidence>
<gene>
    <name evidence="2" type="ORF">AVDCRST_MAG45-1575</name>
</gene>
<proteinExistence type="predicted"/>
<dbReference type="EMBL" id="CADCVU010000131">
    <property type="protein sequence ID" value="CAA9505524.1"/>
    <property type="molecule type" value="Genomic_DNA"/>
</dbReference>
<sequence>ASGPGESLRAGSGAFRRPRPGAGDRPAPRPDPVLVVCGSGHTAARARPRFV</sequence>
<accession>A0A6J4SU81</accession>
<evidence type="ECO:0000313" key="2">
    <source>
        <dbReference type="EMBL" id="CAA9505524.1"/>
    </source>
</evidence>
<feature type="non-terminal residue" evidence="2">
    <location>
        <position position="51"/>
    </location>
</feature>
<dbReference type="AlphaFoldDB" id="A0A6J4SU81"/>
<feature type="region of interest" description="Disordered" evidence="1">
    <location>
        <begin position="1"/>
        <end position="33"/>
    </location>
</feature>
<feature type="compositionally biased region" description="Low complexity" evidence="1">
    <location>
        <begin position="9"/>
        <end position="25"/>
    </location>
</feature>